<dbReference type="KEGG" id="mets:DK389_16835"/>
<dbReference type="SUPFAM" id="SSF51971">
    <property type="entry name" value="Nucleotide-binding domain"/>
    <property type="match status" value="1"/>
</dbReference>
<dbReference type="EMBL" id="CP029550">
    <property type="protein sequence ID" value="AWN41861.1"/>
    <property type="molecule type" value="Genomic_DNA"/>
</dbReference>
<dbReference type="GO" id="GO:0016491">
    <property type="term" value="F:oxidoreductase activity"/>
    <property type="evidence" value="ECO:0007669"/>
    <property type="project" value="InterPro"/>
</dbReference>
<dbReference type="GO" id="GO:0008767">
    <property type="term" value="F:UDP-galactopyranose mutase activity"/>
    <property type="evidence" value="ECO:0007669"/>
    <property type="project" value="TreeGrafter"/>
</dbReference>
<dbReference type="Gene3D" id="3.50.50.60">
    <property type="entry name" value="FAD/NAD(P)-binding domain"/>
    <property type="match status" value="1"/>
</dbReference>
<dbReference type="Pfam" id="PF01593">
    <property type="entry name" value="Amino_oxidase"/>
    <property type="match status" value="1"/>
</dbReference>
<name>A0A2U8W8A1_9HYPH</name>
<dbReference type="InterPro" id="IPR002937">
    <property type="entry name" value="Amino_oxidase"/>
</dbReference>
<accession>A0A2U8W8A1</accession>
<dbReference type="GO" id="GO:0050660">
    <property type="term" value="F:flavin adenine dinucleotide binding"/>
    <property type="evidence" value="ECO:0007669"/>
    <property type="project" value="TreeGrafter"/>
</dbReference>
<evidence type="ECO:0000313" key="3">
    <source>
        <dbReference type="Proteomes" id="UP000245926"/>
    </source>
</evidence>
<evidence type="ECO:0000259" key="1">
    <source>
        <dbReference type="Pfam" id="PF01593"/>
    </source>
</evidence>
<dbReference type="OrthoDB" id="9769600at2"/>
<sequence length="500" mass="56112">MSYHTETLVIGAGPAGLTAGYLLSKHGRDVLVLERDPHQVGGISRTVSHNGYLFDIGGHRFFSKAKAVVDLWDEILPDDFIERPRLSRIYYKGKYYAYPLKAFEALRNLGLLQSAACVASYLYARARPIREPRSFHEWVRNQFGERLFSIFFKTYTEKVWGMSCDAISADWAAQRIKGLDLGAAIRDALIRSLGLKPRAKPGEPVIKTLIESFRYPRRGPGMMWEAAAAKIAAQGGRVLLDRGVDGLSYDAATGVWTVSVQRGDGSRETYTARHAISSAPVRELVEAIKPRPMSTFQARALQYRDFLTVALIARSRADFPDNWIYIHDPSVLVGRVQNFRSWSPEMVPDADHTCLGLEYFCFEGDGLWTSSDADLVALAKREIGKIGLIAPEDVVDACVVRQPKAYPVYDEDYRQNVAMVRLELERDFPTLHLVGRNGMHKYNNQDHAMMTAMLTVENILAGHRRHDIWSVNEDAEYTEAGVSGAEEALGSERLVPRRVA</sequence>
<gene>
    <name evidence="2" type="ORF">DK389_16835</name>
</gene>
<proteinExistence type="predicted"/>
<dbReference type="Proteomes" id="UP000245926">
    <property type="component" value="Chromosome"/>
</dbReference>
<keyword evidence="3" id="KW-1185">Reference proteome</keyword>
<dbReference type="RefSeq" id="WP_109891272.1">
    <property type="nucleotide sequence ID" value="NZ_CP029550.1"/>
</dbReference>
<evidence type="ECO:0000313" key="2">
    <source>
        <dbReference type="EMBL" id="AWN41861.1"/>
    </source>
</evidence>
<dbReference type="PANTHER" id="PTHR21197">
    <property type="entry name" value="UDP-GALACTOPYRANOSE MUTASE"/>
    <property type="match status" value="1"/>
</dbReference>
<organism evidence="2 3">
    <name type="scientific">Methylobacterium durans</name>
    <dbReference type="NCBI Taxonomy" id="2202825"/>
    <lineage>
        <taxon>Bacteria</taxon>
        <taxon>Pseudomonadati</taxon>
        <taxon>Pseudomonadota</taxon>
        <taxon>Alphaproteobacteria</taxon>
        <taxon>Hyphomicrobiales</taxon>
        <taxon>Methylobacteriaceae</taxon>
        <taxon>Methylobacterium</taxon>
    </lineage>
</organism>
<reference evidence="3" key="1">
    <citation type="submission" date="2018-05" db="EMBL/GenBank/DDBJ databases">
        <title>Complete Genome Sequence of Methylobacterium sp. 17SD2-17.</title>
        <authorList>
            <person name="Srinivasan S."/>
        </authorList>
    </citation>
    <scope>NUCLEOTIDE SEQUENCE [LARGE SCALE GENOMIC DNA]</scope>
    <source>
        <strain evidence="3">17SD2-17</strain>
    </source>
</reference>
<dbReference type="InterPro" id="IPR036188">
    <property type="entry name" value="FAD/NAD-bd_sf"/>
</dbReference>
<dbReference type="NCBIfam" id="NF005545">
    <property type="entry name" value="PRK07208.1-1"/>
    <property type="match status" value="1"/>
</dbReference>
<dbReference type="PANTHER" id="PTHR21197:SF0">
    <property type="entry name" value="UDP-GALACTOPYRANOSE MUTASE"/>
    <property type="match status" value="1"/>
</dbReference>
<feature type="domain" description="Amine oxidase" evidence="1">
    <location>
        <begin position="15"/>
        <end position="386"/>
    </location>
</feature>
<dbReference type="NCBIfam" id="NF005548">
    <property type="entry name" value="PRK07208.1-4"/>
    <property type="match status" value="1"/>
</dbReference>
<dbReference type="AlphaFoldDB" id="A0A2U8W8A1"/>
<protein>
    <submittedName>
        <fullName evidence="2">FAD-dependent oxidoreductase</fullName>
    </submittedName>
</protein>
<dbReference type="GO" id="GO:0005829">
    <property type="term" value="C:cytosol"/>
    <property type="evidence" value="ECO:0007669"/>
    <property type="project" value="TreeGrafter"/>
</dbReference>